<dbReference type="EMBL" id="JALJOT010000003">
    <property type="protein sequence ID" value="KAK9916414.1"/>
    <property type="molecule type" value="Genomic_DNA"/>
</dbReference>
<name>A0ABR2YYJ5_9CHLO</name>
<feature type="compositionally biased region" description="Polar residues" evidence="1">
    <location>
        <begin position="465"/>
        <end position="479"/>
    </location>
</feature>
<dbReference type="Proteomes" id="UP001491310">
    <property type="component" value="Unassembled WGS sequence"/>
</dbReference>
<dbReference type="PANTHER" id="PTHR11005">
    <property type="entry name" value="LYSOSOMAL ACID LIPASE-RELATED"/>
    <property type="match status" value="1"/>
</dbReference>
<comment type="caution">
    <text evidence="3">The sequence shown here is derived from an EMBL/GenBank/DDBJ whole genome shotgun (WGS) entry which is preliminary data.</text>
</comment>
<organism evidence="3 4">
    <name type="scientific">Coccomyxa subellipsoidea</name>
    <dbReference type="NCBI Taxonomy" id="248742"/>
    <lineage>
        <taxon>Eukaryota</taxon>
        <taxon>Viridiplantae</taxon>
        <taxon>Chlorophyta</taxon>
        <taxon>core chlorophytes</taxon>
        <taxon>Trebouxiophyceae</taxon>
        <taxon>Trebouxiophyceae incertae sedis</taxon>
        <taxon>Coccomyxaceae</taxon>
        <taxon>Coccomyxa</taxon>
    </lineage>
</organism>
<proteinExistence type="predicted"/>
<feature type="region of interest" description="Disordered" evidence="1">
    <location>
        <begin position="404"/>
        <end position="431"/>
    </location>
</feature>
<dbReference type="Gene3D" id="3.40.50.1820">
    <property type="entry name" value="alpha/beta hydrolase"/>
    <property type="match status" value="2"/>
</dbReference>
<feature type="compositionally biased region" description="Polar residues" evidence="1">
    <location>
        <begin position="533"/>
        <end position="548"/>
    </location>
</feature>
<evidence type="ECO:0000256" key="1">
    <source>
        <dbReference type="SAM" id="MobiDB-lite"/>
    </source>
</evidence>
<evidence type="ECO:0000313" key="4">
    <source>
        <dbReference type="Proteomes" id="UP001491310"/>
    </source>
</evidence>
<gene>
    <name evidence="3" type="ORF">WJX75_002291</name>
</gene>
<protein>
    <recommendedName>
        <fullName evidence="2">Partial AB-hydrolase lipase domain-containing protein</fullName>
    </recommendedName>
</protein>
<dbReference type="SUPFAM" id="SSF53474">
    <property type="entry name" value="alpha/beta-Hydrolases"/>
    <property type="match status" value="2"/>
</dbReference>
<feature type="region of interest" description="Disordered" evidence="1">
    <location>
        <begin position="459"/>
        <end position="567"/>
    </location>
</feature>
<reference evidence="3 4" key="1">
    <citation type="journal article" date="2024" name="Nat. Commun.">
        <title>Phylogenomics reveals the evolutionary origins of lichenization in chlorophyte algae.</title>
        <authorList>
            <person name="Puginier C."/>
            <person name="Libourel C."/>
            <person name="Otte J."/>
            <person name="Skaloud P."/>
            <person name="Haon M."/>
            <person name="Grisel S."/>
            <person name="Petersen M."/>
            <person name="Berrin J.G."/>
            <person name="Delaux P.M."/>
            <person name="Dal Grande F."/>
            <person name="Keller J."/>
        </authorList>
    </citation>
    <scope>NUCLEOTIDE SEQUENCE [LARGE SCALE GENOMIC DNA]</scope>
    <source>
        <strain evidence="3 4">SAG 216-7</strain>
    </source>
</reference>
<accession>A0ABR2YYJ5</accession>
<feature type="region of interest" description="Disordered" evidence="1">
    <location>
        <begin position="584"/>
        <end position="615"/>
    </location>
</feature>
<feature type="compositionally biased region" description="Polar residues" evidence="1">
    <location>
        <begin position="555"/>
        <end position="566"/>
    </location>
</feature>
<feature type="compositionally biased region" description="Low complexity" evidence="1">
    <location>
        <begin position="590"/>
        <end position="603"/>
    </location>
</feature>
<keyword evidence="4" id="KW-1185">Reference proteome</keyword>
<feature type="domain" description="Partial AB-hydrolase lipase" evidence="2">
    <location>
        <begin position="202"/>
        <end position="255"/>
    </location>
</feature>
<evidence type="ECO:0000259" key="2">
    <source>
        <dbReference type="Pfam" id="PF04083"/>
    </source>
</evidence>
<feature type="region of interest" description="Disordered" evidence="1">
    <location>
        <begin position="1"/>
        <end position="61"/>
    </location>
</feature>
<feature type="compositionally biased region" description="Low complexity" evidence="1">
    <location>
        <begin position="8"/>
        <end position="23"/>
    </location>
</feature>
<sequence>MIRRDQGRSSSDGRQSGSGAGAAAPPPRSSTDRTVAAHASWKWWRPASKTPKWEKAPESGDPGTGFFGRLFGGGKSRQKAPVLRRSASDLFDRPSGWAVDEKTKRRGFLEDIRMGCELGVTSVFEAVRLVVRRVLALPARSSWTPTPRTPTARRRTRSEHPGIFSEAASWEDMASRPRPTRFRRSNSFSSWESLQSVSTAGDVIRQAGYPLEEHTVTTSDGYVLQMERMPRRDARDCVFFMHGILDTSMGWVSNGVTGSQAFAAYDQGFDVWLGNSRSNPPRVHIDSARMGSSYWHYTVNELGMEDVAAQIDHIHVVKCSELRGGAAGLVAGPLAHGFQRQAAADAALSKANLPFGRSVSGMRASASDTALDRLDASSISAQRYLSPNDPRGAVCMPGPSGRYASAFPATPPRKNTVGRAASQPAATHPDERIRAAAARPAMSARLPEEKVIVPTKALPPLKQHSPLQNGHHTSPTVTSHPLPPAPESDVESVGFASPRGVMSPFASPPCGSDDGGGSSAGYTTPPEALSPPRRNSCSPTNVKRNSADSFLVQRSPASMPTFSSPGAKTPAEILVLETEALKQSLQDLQPSPSGRSPTTPSRGVPKASPAKKEAGLKRLSEVMQMGHDLNMDGAKAKIAQQLEQGNSALTPDVSSSKGVERQGELPANLTSAQKREVRRRSRRVHTVEHNGGVPEPYRLRAVAHSLGGASLLVYAVMCRRLGRPHHLYRIILLTPAGFLEKIPLVAYPFLWGTPWVLWALAKLRPGTGAAVLIPSSLLRYLTFKLTWDLQQIPALHELARAALRLLLNGDTSQWDRAIQMPHYNTRSMPAISLHTGMHLIQWARSGRFQLYDFGSVAANRAHYGSAEPPDIAANYGRLDIPVDIMAGRTDGVIARENVVKHYEYMHSAGCDVTYKEFESFGHLDFVFAVKDDLRHYVLSRLLMRH</sequence>
<dbReference type="InterPro" id="IPR029058">
    <property type="entry name" value="AB_hydrolase_fold"/>
</dbReference>
<dbReference type="InterPro" id="IPR006693">
    <property type="entry name" value="AB_hydrolase_lipase"/>
</dbReference>
<evidence type="ECO:0000313" key="3">
    <source>
        <dbReference type="EMBL" id="KAK9916414.1"/>
    </source>
</evidence>
<dbReference type="Pfam" id="PF04083">
    <property type="entry name" value="Abhydro_lipase"/>
    <property type="match status" value="1"/>
</dbReference>